<evidence type="ECO:0000313" key="2">
    <source>
        <dbReference type="EMBL" id="KAK4786177.1"/>
    </source>
</evidence>
<feature type="region of interest" description="Disordered" evidence="1">
    <location>
        <begin position="27"/>
        <end position="50"/>
    </location>
</feature>
<proteinExistence type="predicted"/>
<keyword evidence="3" id="KW-1185">Reference proteome</keyword>
<dbReference type="EMBL" id="JAXQNO010000013">
    <property type="protein sequence ID" value="KAK4786177.1"/>
    <property type="molecule type" value="Genomic_DNA"/>
</dbReference>
<dbReference type="AlphaFoldDB" id="A0AAN7LGE1"/>
<dbReference type="Proteomes" id="UP001346149">
    <property type="component" value="Unassembled WGS sequence"/>
</dbReference>
<evidence type="ECO:0000313" key="3">
    <source>
        <dbReference type="Proteomes" id="UP001346149"/>
    </source>
</evidence>
<sequence length="50" mass="5778">MKEVSIVDFTFHCPKVIEDTTPEYAERKASSVASSNRKMKTSMDNERRII</sequence>
<name>A0AAN7LGE1_TRANT</name>
<evidence type="ECO:0000256" key="1">
    <source>
        <dbReference type="SAM" id="MobiDB-lite"/>
    </source>
</evidence>
<gene>
    <name evidence="2" type="ORF">SAY86_002866</name>
</gene>
<organism evidence="2 3">
    <name type="scientific">Trapa natans</name>
    <name type="common">Water chestnut</name>
    <dbReference type="NCBI Taxonomy" id="22666"/>
    <lineage>
        <taxon>Eukaryota</taxon>
        <taxon>Viridiplantae</taxon>
        <taxon>Streptophyta</taxon>
        <taxon>Embryophyta</taxon>
        <taxon>Tracheophyta</taxon>
        <taxon>Spermatophyta</taxon>
        <taxon>Magnoliopsida</taxon>
        <taxon>eudicotyledons</taxon>
        <taxon>Gunneridae</taxon>
        <taxon>Pentapetalae</taxon>
        <taxon>rosids</taxon>
        <taxon>malvids</taxon>
        <taxon>Myrtales</taxon>
        <taxon>Lythraceae</taxon>
        <taxon>Trapa</taxon>
    </lineage>
</organism>
<protein>
    <submittedName>
        <fullName evidence="2">Uncharacterized protein</fullName>
    </submittedName>
</protein>
<feature type="compositionally biased region" description="Basic and acidic residues" evidence="1">
    <location>
        <begin position="41"/>
        <end position="50"/>
    </location>
</feature>
<accession>A0AAN7LGE1</accession>
<reference evidence="2 3" key="1">
    <citation type="journal article" date="2023" name="Hortic Res">
        <title>Pangenome of water caltrop reveals structural variations and asymmetric subgenome divergence after allopolyploidization.</title>
        <authorList>
            <person name="Zhang X."/>
            <person name="Chen Y."/>
            <person name="Wang L."/>
            <person name="Yuan Y."/>
            <person name="Fang M."/>
            <person name="Shi L."/>
            <person name="Lu R."/>
            <person name="Comes H.P."/>
            <person name="Ma Y."/>
            <person name="Chen Y."/>
            <person name="Huang G."/>
            <person name="Zhou Y."/>
            <person name="Zheng Z."/>
            <person name="Qiu Y."/>
        </authorList>
    </citation>
    <scope>NUCLEOTIDE SEQUENCE [LARGE SCALE GENOMIC DNA]</scope>
    <source>
        <strain evidence="2">F231</strain>
    </source>
</reference>
<comment type="caution">
    <text evidence="2">The sequence shown here is derived from an EMBL/GenBank/DDBJ whole genome shotgun (WGS) entry which is preliminary data.</text>
</comment>